<evidence type="ECO:0000256" key="4">
    <source>
        <dbReference type="ARBA" id="ARBA00011881"/>
    </source>
</evidence>
<feature type="binding site" evidence="19">
    <location>
        <begin position="325"/>
        <end position="329"/>
    </location>
    <ligand>
        <name>FMN</name>
        <dbReference type="ChEBI" id="CHEBI:58210"/>
    </ligand>
</feature>
<feature type="binding site" evidence="19">
    <location>
        <position position="161"/>
    </location>
    <ligand>
        <name>FMN</name>
        <dbReference type="ChEBI" id="CHEBI:58210"/>
    </ligand>
</feature>
<feature type="domain" description="FMN hydroxy acid dehydrogenase" evidence="21">
    <location>
        <begin position="30"/>
        <end position="399"/>
    </location>
</feature>
<keyword evidence="7 19" id="KW-0288">FMN</keyword>
<keyword evidence="10" id="KW-0408">Iron</keyword>
<evidence type="ECO:0000256" key="6">
    <source>
        <dbReference type="ARBA" id="ARBA00022630"/>
    </source>
</evidence>
<dbReference type="InterPro" id="IPR037396">
    <property type="entry name" value="FMN_HAD"/>
</dbReference>
<keyword evidence="6 19" id="KW-0285">Flavoprotein</keyword>
<dbReference type="InParanoid" id="A0A286UXC9"/>
<dbReference type="EC" id="1.1.2.3" evidence="16"/>
<evidence type="ECO:0000256" key="14">
    <source>
        <dbReference type="ARBA" id="ARBA00061137"/>
    </source>
</evidence>
<dbReference type="OrthoDB" id="1925334at2759"/>
<feature type="region of interest" description="Disordered" evidence="20">
    <location>
        <begin position="205"/>
        <end position="227"/>
    </location>
</feature>
<feature type="binding site" evidence="19">
    <location>
        <position position="263"/>
    </location>
    <ligand>
        <name>glyoxylate</name>
        <dbReference type="ChEBI" id="CHEBI:36655"/>
    </ligand>
</feature>
<evidence type="ECO:0000256" key="7">
    <source>
        <dbReference type="ARBA" id="ARBA00022643"/>
    </source>
</evidence>
<dbReference type="InterPro" id="IPR008259">
    <property type="entry name" value="FMN_hydac_DH_AS"/>
</dbReference>
<feature type="binding site" evidence="19">
    <location>
        <position position="287"/>
    </location>
    <ligand>
        <name>glyoxylate</name>
        <dbReference type="ChEBI" id="CHEBI:36655"/>
    </ligand>
</feature>
<dbReference type="InterPro" id="IPR037458">
    <property type="entry name" value="L-MDH/L-LDH_FMN-bd"/>
</dbReference>
<comment type="subunit">
    <text evidence="4">Homotetramer.</text>
</comment>
<dbReference type="InterPro" id="IPR000262">
    <property type="entry name" value="FMN-dep_DH"/>
</dbReference>
<dbReference type="PANTHER" id="PTHR10578:SF148">
    <property type="entry name" value="L-LACTATE DEHYDROGENASE (CYTOCHROME)"/>
    <property type="match status" value="1"/>
</dbReference>
<evidence type="ECO:0000256" key="18">
    <source>
        <dbReference type="PIRSR" id="PIRSR000138-1"/>
    </source>
</evidence>
<dbReference type="PANTHER" id="PTHR10578">
    <property type="entry name" value="S -2-HYDROXY-ACID OXIDASE-RELATED"/>
    <property type="match status" value="1"/>
</dbReference>
<dbReference type="EMBL" id="NBII01000001">
    <property type="protein sequence ID" value="PAV24202.1"/>
    <property type="molecule type" value="Genomic_DNA"/>
</dbReference>
<dbReference type="InterPro" id="IPR012133">
    <property type="entry name" value="Alpha-hydoxy_acid_DH_FMN"/>
</dbReference>
<feature type="binding site" evidence="19">
    <location>
        <position position="198"/>
    </location>
    <ligand>
        <name>glyoxylate</name>
        <dbReference type="ChEBI" id="CHEBI:36655"/>
    </ligand>
</feature>
<comment type="similarity">
    <text evidence="15">In the N-terminal section; belongs to the cytochrome b5 family.</text>
</comment>
<dbReference type="GO" id="GO:0006089">
    <property type="term" value="P:lactate metabolic process"/>
    <property type="evidence" value="ECO:0007669"/>
    <property type="project" value="TreeGrafter"/>
</dbReference>
<dbReference type="CDD" id="cd02922">
    <property type="entry name" value="FCB2_FMN"/>
    <property type="match status" value="1"/>
</dbReference>
<keyword evidence="5" id="KW-0349">Heme</keyword>
<evidence type="ECO:0000256" key="10">
    <source>
        <dbReference type="ARBA" id="ARBA00023004"/>
    </source>
</evidence>
<comment type="similarity">
    <text evidence="14">In the C-terminal section; belongs to the FMN-dependent alpha-hydroxy acid dehydrogenase family.</text>
</comment>
<keyword evidence="9" id="KW-0560">Oxidoreductase</keyword>
<dbReference type="GO" id="GO:0046872">
    <property type="term" value="F:metal ion binding"/>
    <property type="evidence" value="ECO:0007669"/>
    <property type="project" value="UniProtKB-KW"/>
</dbReference>
<dbReference type="GO" id="GO:0004460">
    <property type="term" value="F:L-lactate dehydrogenase (cytochrome) activity"/>
    <property type="evidence" value="ECO:0007669"/>
    <property type="project" value="UniProtKB-EC"/>
</dbReference>
<dbReference type="SUPFAM" id="SSF51395">
    <property type="entry name" value="FMN-linked oxidoreductases"/>
    <property type="match status" value="1"/>
</dbReference>
<comment type="caution">
    <text evidence="22">The sequence shown here is derived from an EMBL/GenBank/DDBJ whole genome shotgun (WGS) entry which is preliminary data.</text>
</comment>
<comment type="catalytic activity">
    <reaction evidence="13">
        <text>(S)-lactate + 2 Fe(III)-[cytochrome c] = 2 Fe(II)-[cytochrome c] + pyruvate + 2 H(+)</text>
        <dbReference type="Rhea" id="RHEA:19909"/>
        <dbReference type="Rhea" id="RHEA-COMP:10350"/>
        <dbReference type="Rhea" id="RHEA-COMP:14399"/>
        <dbReference type="ChEBI" id="CHEBI:15361"/>
        <dbReference type="ChEBI" id="CHEBI:15378"/>
        <dbReference type="ChEBI" id="CHEBI:16651"/>
        <dbReference type="ChEBI" id="CHEBI:29033"/>
        <dbReference type="ChEBI" id="CHEBI:29034"/>
        <dbReference type="EC" id="1.1.2.3"/>
    </reaction>
    <physiologicalReaction direction="left-to-right" evidence="13">
        <dbReference type="Rhea" id="RHEA:19910"/>
    </physiologicalReaction>
</comment>
<organism evidence="22 23">
    <name type="scientific">Pyrrhoderma noxium</name>
    <dbReference type="NCBI Taxonomy" id="2282107"/>
    <lineage>
        <taxon>Eukaryota</taxon>
        <taxon>Fungi</taxon>
        <taxon>Dikarya</taxon>
        <taxon>Basidiomycota</taxon>
        <taxon>Agaricomycotina</taxon>
        <taxon>Agaricomycetes</taxon>
        <taxon>Hymenochaetales</taxon>
        <taxon>Hymenochaetaceae</taxon>
        <taxon>Pyrrhoderma</taxon>
    </lineage>
</organism>
<dbReference type="Pfam" id="PF01070">
    <property type="entry name" value="FMN_dh"/>
    <property type="match status" value="1"/>
</dbReference>
<dbReference type="AlphaFoldDB" id="A0A286UXC9"/>
<dbReference type="STRING" id="2282107.A0A286UXC9"/>
<evidence type="ECO:0000256" key="8">
    <source>
        <dbReference type="ARBA" id="ARBA00022723"/>
    </source>
</evidence>
<feature type="active site" description="Proton acceptor" evidence="18">
    <location>
        <position position="287"/>
    </location>
</feature>
<keyword evidence="11" id="KW-0496">Mitochondrion</keyword>
<accession>A0A286UXC9</accession>
<dbReference type="PIRSF" id="PIRSF000138">
    <property type="entry name" value="Al-hdrx_acd_dh"/>
    <property type="match status" value="1"/>
</dbReference>
<keyword evidence="8" id="KW-0479">Metal-binding</keyword>
<evidence type="ECO:0000313" key="23">
    <source>
        <dbReference type="Proteomes" id="UP000217199"/>
    </source>
</evidence>
<feature type="binding site" evidence="19">
    <location>
        <begin position="109"/>
        <end position="111"/>
    </location>
    <ligand>
        <name>FMN</name>
        <dbReference type="ChEBI" id="CHEBI:58210"/>
    </ligand>
</feature>
<feature type="binding site" evidence="19">
    <location>
        <position position="189"/>
    </location>
    <ligand>
        <name>FMN</name>
        <dbReference type="ChEBI" id="CHEBI:58210"/>
    </ligand>
</feature>
<feature type="binding site" evidence="19">
    <location>
        <position position="163"/>
    </location>
    <ligand>
        <name>glyoxylate</name>
        <dbReference type="ChEBI" id="CHEBI:36655"/>
    </ligand>
</feature>
<dbReference type="InterPro" id="IPR013785">
    <property type="entry name" value="Aldolase_TIM"/>
</dbReference>
<gene>
    <name evidence="22" type="ORF">PNOK_0127000</name>
</gene>
<dbReference type="PROSITE" id="PS00557">
    <property type="entry name" value="FMN_HYDROXY_ACID_DH_1"/>
    <property type="match status" value="1"/>
</dbReference>
<evidence type="ECO:0000256" key="3">
    <source>
        <dbReference type="ARBA" id="ARBA00004569"/>
    </source>
</evidence>
<dbReference type="Gene3D" id="3.20.20.70">
    <property type="entry name" value="Aldolase class I"/>
    <property type="match status" value="1"/>
</dbReference>
<evidence type="ECO:0000256" key="16">
    <source>
        <dbReference type="ARBA" id="ARBA00066458"/>
    </source>
</evidence>
<evidence type="ECO:0000256" key="12">
    <source>
        <dbReference type="ARBA" id="ARBA00024042"/>
    </source>
</evidence>
<feature type="binding site" evidence="19">
    <location>
        <position position="290"/>
    </location>
    <ligand>
        <name>glyoxylate</name>
        <dbReference type="ChEBI" id="CHEBI:36655"/>
    </ligand>
</feature>
<evidence type="ECO:0000256" key="2">
    <source>
        <dbReference type="ARBA" id="ARBA00001970"/>
    </source>
</evidence>
<evidence type="ECO:0000256" key="17">
    <source>
        <dbReference type="ARBA" id="ARBA00068515"/>
    </source>
</evidence>
<name>A0A286UXC9_9AGAM</name>
<sequence>MSAPSKSTSNSAAEETPAEKRRALLLAARPPISEILNLYDFEVLAREILPPKTWAYYSSAADDEIAIRENHHAFQRVWFRPRVLRNVSKIDMSHEILGVKTSLPIYISAMALGKLGHPDGELNLTRAAGKTDIIQMISTFASFTFDEIVDAAAPGQSLFSQLYVNQDRELTRKYVENAERRGIKALFITVDAPQLGRREKDLRAKNADDGGADAGAKVQEGAGQKVEKGEGHTRAISSFIDPSLDWEDIRWFKTITKMPIILKGVQSWEDTILAIEAGVQGVVLSNHGGRQLDMARSGLEILVEVVDELKKRGLWPNPNFQLFVDGGVRRASDILKALALGASGVGIGKGFLYSYCAYGQEGVEHAVKLLKDEMEMDMRLLGITKLSELVPEMVDARALTAHPVPNPEHVLYNNSYEKLQLTRFKDAKL</sequence>
<evidence type="ECO:0000256" key="5">
    <source>
        <dbReference type="ARBA" id="ARBA00022617"/>
    </source>
</evidence>
<dbReference type="PROSITE" id="PS51349">
    <property type="entry name" value="FMN_HYDROXY_ACID_DH_2"/>
    <property type="match status" value="1"/>
</dbReference>
<evidence type="ECO:0000256" key="13">
    <source>
        <dbReference type="ARBA" id="ARBA00052399"/>
    </source>
</evidence>
<evidence type="ECO:0000256" key="15">
    <source>
        <dbReference type="ARBA" id="ARBA00061589"/>
    </source>
</evidence>
<comment type="cofactor">
    <cofactor evidence="1">
        <name>FMN</name>
        <dbReference type="ChEBI" id="CHEBI:58210"/>
    </cofactor>
</comment>
<reference evidence="22 23" key="1">
    <citation type="journal article" date="2017" name="Mol. Ecol.">
        <title>Comparative and population genomic landscape of Phellinus noxius: A hypervariable fungus causing root rot in trees.</title>
        <authorList>
            <person name="Chung C.L."/>
            <person name="Lee T.J."/>
            <person name="Akiba M."/>
            <person name="Lee H.H."/>
            <person name="Kuo T.H."/>
            <person name="Liu D."/>
            <person name="Ke H.M."/>
            <person name="Yokoi T."/>
            <person name="Roa M.B."/>
            <person name="Lu M.J."/>
            <person name="Chang Y.Y."/>
            <person name="Ann P.J."/>
            <person name="Tsai J.N."/>
            <person name="Chen C.Y."/>
            <person name="Tzean S.S."/>
            <person name="Ota Y."/>
            <person name="Hattori T."/>
            <person name="Sahashi N."/>
            <person name="Liou R.F."/>
            <person name="Kikuchi T."/>
            <person name="Tsai I.J."/>
        </authorList>
    </citation>
    <scope>NUCLEOTIDE SEQUENCE [LARGE SCALE GENOMIC DNA]</scope>
    <source>
        <strain evidence="22 23">FFPRI411160</strain>
    </source>
</reference>
<dbReference type="FunCoup" id="A0A286UXC9">
    <property type="interactions" value="87"/>
</dbReference>
<comment type="similarity">
    <text evidence="12">Belongs to the FMN-dependent alpha-hydroxy acid dehydrogenase family.</text>
</comment>
<feature type="binding site" evidence="19">
    <location>
        <position position="285"/>
    </location>
    <ligand>
        <name>FMN</name>
        <dbReference type="ChEBI" id="CHEBI:58210"/>
    </ligand>
</feature>
<evidence type="ECO:0000259" key="21">
    <source>
        <dbReference type="PROSITE" id="PS51349"/>
    </source>
</evidence>
<feature type="binding site" evidence="19">
    <location>
        <position position="56"/>
    </location>
    <ligand>
        <name>glyoxylate</name>
        <dbReference type="ChEBI" id="CHEBI:36655"/>
    </ligand>
</feature>
<evidence type="ECO:0000256" key="1">
    <source>
        <dbReference type="ARBA" id="ARBA00001917"/>
    </source>
</evidence>
<comment type="cofactor">
    <cofactor evidence="2">
        <name>heme b</name>
        <dbReference type="ChEBI" id="CHEBI:60344"/>
    </cofactor>
</comment>
<evidence type="ECO:0000256" key="19">
    <source>
        <dbReference type="PIRSR" id="PIRSR000138-2"/>
    </source>
</evidence>
<keyword evidence="23" id="KW-1185">Reference proteome</keyword>
<protein>
    <recommendedName>
        <fullName evidence="17">L-lactate dehydrogenase (cytochrome)</fullName>
        <ecNumber evidence="16">1.1.2.3</ecNumber>
    </recommendedName>
</protein>
<evidence type="ECO:0000313" key="22">
    <source>
        <dbReference type="EMBL" id="PAV24202.1"/>
    </source>
</evidence>
<evidence type="ECO:0000256" key="20">
    <source>
        <dbReference type="SAM" id="MobiDB-lite"/>
    </source>
</evidence>
<dbReference type="GO" id="GO:0005758">
    <property type="term" value="C:mitochondrial intermembrane space"/>
    <property type="evidence" value="ECO:0007669"/>
    <property type="project" value="UniProtKB-SubCell"/>
</dbReference>
<evidence type="ECO:0000256" key="11">
    <source>
        <dbReference type="ARBA" id="ARBA00023128"/>
    </source>
</evidence>
<feature type="binding site" evidence="19">
    <location>
        <position position="138"/>
    </location>
    <ligand>
        <name>FMN</name>
        <dbReference type="ChEBI" id="CHEBI:58210"/>
    </ligand>
</feature>
<dbReference type="Proteomes" id="UP000217199">
    <property type="component" value="Unassembled WGS sequence"/>
</dbReference>
<dbReference type="FunFam" id="3.20.20.70:FF:000062">
    <property type="entry name" value="Cytochrome b2, mitochondrial, putative"/>
    <property type="match status" value="1"/>
</dbReference>
<proteinExistence type="inferred from homology"/>
<evidence type="ECO:0000256" key="9">
    <source>
        <dbReference type="ARBA" id="ARBA00023002"/>
    </source>
</evidence>
<comment type="subcellular location">
    <subcellularLocation>
        <location evidence="3">Mitochondrion intermembrane space</location>
    </subcellularLocation>
</comment>
<dbReference type="GO" id="GO:0010181">
    <property type="term" value="F:FMN binding"/>
    <property type="evidence" value="ECO:0007669"/>
    <property type="project" value="InterPro"/>
</dbReference>